<dbReference type="PROSITE" id="PS00141">
    <property type="entry name" value="ASP_PROTEASE"/>
    <property type="match status" value="1"/>
</dbReference>
<comment type="caution">
    <text evidence="1">The sequence shown here is derived from an EMBL/GenBank/DDBJ whole genome shotgun (WGS) entry which is preliminary data.</text>
</comment>
<protein>
    <recommendedName>
        <fullName evidence="3">Peptidase A2 domain-containing protein</fullName>
    </recommendedName>
</protein>
<dbReference type="AlphaFoldDB" id="A0A926UQM2"/>
<evidence type="ECO:0008006" key="3">
    <source>
        <dbReference type="Google" id="ProtNLM"/>
    </source>
</evidence>
<dbReference type="InterPro" id="IPR001969">
    <property type="entry name" value="Aspartic_peptidase_AS"/>
</dbReference>
<dbReference type="EMBL" id="JACJPY010000009">
    <property type="protein sequence ID" value="MBD2149456.1"/>
    <property type="molecule type" value="Genomic_DNA"/>
</dbReference>
<dbReference type="GO" id="GO:0004190">
    <property type="term" value="F:aspartic-type endopeptidase activity"/>
    <property type="evidence" value="ECO:0007669"/>
    <property type="project" value="InterPro"/>
</dbReference>
<keyword evidence="2" id="KW-1185">Reference proteome</keyword>
<evidence type="ECO:0000313" key="2">
    <source>
        <dbReference type="Proteomes" id="UP000631421"/>
    </source>
</evidence>
<dbReference type="InterPro" id="IPR021109">
    <property type="entry name" value="Peptidase_aspartic_dom_sf"/>
</dbReference>
<dbReference type="GO" id="GO:0006508">
    <property type="term" value="P:proteolysis"/>
    <property type="evidence" value="ECO:0007669"/>
    <property type="project" value="InterPro"/>
</dbReference>
<dbReference type="Proteomes" id="UP000631421">
    <property type="component" value="Unassembled WGS sequence"/>
</dbReference>
<name>A0A926UQM2_9CYAN</name>
<proteinExistence type="predicted"/>
<sequence length="143" mass="15779">MLNGQRFNFIEKIDSSGRSVIMPYLPLRLTNGSKSIEVMALLDTGASVNVLPYDMGLHLGAVWEEQTVIIPLSGNLSRSEAKGLVLDGTVGSFSSTLFAFAWTKSNDSPVILGHMNFFNEFNVCFYRHELAFEVCPRLKSLGS</sequence>
<gene>
    <name evidence="1" type="ORF">H6F44_04845</name>
</gene>
<organism evidence="1 2">
    <name type="scientific">Pseudanabaena cinerea FACHB-1277</name>
    <dbReference type="NCBI Taxonomy" id="2949581"/>
    <lineage>
        <taxon>Bacteria</taxon>
        <taxon>Bacillati</taxon>
        <taxon>Cyanobacteriota</taxon>
        <taxon>Cyanophyceae</taxon>
        <taxon>Pseudanabaenales</taxon>
        <taxon>Pseudanabaenaceae</taxon>
        <taxon>Pseudanabaena</taxon>
        <taxon>Pseudanabaena cinerea</taxon>
    </lineage>
</organism>
<dbReference type="RefSeq" id="WP_190349829.1">
    <property type="nucleotide sequence ID" value="NZ_JACJPY010000009.1"/>
</dbReference>
<evidence type="ECO:0000313" key="1">
    <source>
        <dbReference type="EMBL" id="MBD2149456.1"/>
    </source>
</evidence>
<reference evidence="1" key="1">
    <citation type="journal article" date="2015" name="ISME J.">
        <title>Draft Genome Sequence of Streptomyces incarnatus NRRL8089, which Produces the Nucleoside Antibiotic Sinefungin.</title>
        <authorList>
            <person name="Oshima K."/>
            <person name="Hattori M."/>
            <person name="Shimizu H."/>
            <person name="Fukuda K."/>
            <person name="Nemoto M."/>
            <person name="Inagaki K."/>
            <person name="Tamura T."/>
        </authorList>
    </citation>
    <scope>NUCLEOTIDE SEQUENCE</scope>
    <source>
        <strain evidence="1">FACHB-1277</strain>
    </source>
</reference>
<reference evidence="1" key="2">
    <citation type="submission" date="2020-08" db="EMBL/GenBank/DDBJ databases">
        <authorList>
            <person name="Chen M."/>
            <person name="Teng W."/>
            <person name="Zhao L."/>
            <person name="Hu C."/>
            <person name="Zhou Y."/>
            <person name="Han B."/>
            <person name="Song L."/>
            <person name="Shu W."/>
        </authorList>
    </citation>
    <scope>NUCLEOTIDE SEQUENCE</scope>
    <source>
        <strain evidence="1">FACHB-1277</strain>
    </source>
</reference>
<accession>A0A926UQM2</accession>
<dbReference type="Gene3D" id="2.40.70.10">
    <property type="entry name" value="Acid Proteases"/>
    <property type="match status" value="1"/>
</dbReference>